<accession>A0A1M5HNJ7</accession>
<organism evidence="2 3">
    <name type="scientific">Flagellimonas flava</name>
    <dbReference type="NCBI Taxonomy" id="570519"/>
    <lineage>
        <taxon>Bacteria</taxon>
        <taxon>Pseudomonadati</taxon>
        <taxon>Bacteroidota</taxon>
        <taxon>Flavobacteriia</taxon>
        <taxon>Flavobacteriales</taxon>
        <taxon>Flavobacteriaceae</taxon>
        <taxon>Flagellimonas</taxon>
    </lineage>
</organism>
<evidence type="ECO:0000313" key="3">
    <source>
        <dbReference type="Proteomes" id="UP000184532"/>
    </source>
</evidence>
<dbReference type="Pfam" id="PF08534">
    <property type="entry name" value="Redoxin"/>
    <property type="match status" value="1"/>
</dbReference>
<dbReference type="CDD" id="cd02969">
    <property type="entry name" value="PRX_like1"/>
    <property type="match status" value="1"/>
</dbReference>
<dbReference type="OrthoDB" id="9809746at2"/>
<sequence>MARTPSNMLALGTKAPDFKLTDTVSDTELTLQELKGEKGTVVMFICNHCPFVIHVNPEISKLGKEYQAKGIGFVAISSNDVVNYPQDAPHLMKQNAKDEGYSFPYLYDETQEVAKAYDAACTPDFYLFDADLQLVYRGQLDDSRPGNGMPLTGNDLRNAMDALLSGNEINSNQKPSIGCNIKWADNQF</sequence>
<dbReference type="SUPFAM" id="SSF52833">
    <property type="entry name" value="Thioredoxin-like"/>
    <property type="match status" value="1"/>
</dbReference>
<dbReference type="PANTHER" id="PTHR43640:SF1">
    <property type="entry name" value="THIOREDOXIN-DEPENDENT PEROXIREDOXIN"/>
    <property type="match status" value="1"/>
</dbReference>
<reference evidence="3" key="1">
    <citation type="submission" date="2016-11" db="EMBL/GenBank/DDBJ databases">
        <authorList>
            <person name="Varghese N."/>
            <person name="Submissions S."/>
        </authorList>
    </citation>
    <scope>NUCLEOTIDE SEQUENCE [LARGE SCALE GENOMIC DNA]</scope>
    <source>
        <strain evidence="3">DSM 22638</strain>
    </source>
</reference>
<dbReference type="Gene3D" id="3.40.30.10">
    <property type="entry name" value="Glutaredoxin"/>
    <property type="match status" value="1"/>
</dbReference>
<dbReference type="InterPro" id="IPR013766">
    <property type="entry name" value="Thioredoxin_domain"/>
</dbReference>
<dbReference type="InterPro" id="IPR047262">
    <property type="entry name" value="PRX-like1"/>
</dbReference>
<dbReference type="Proteomes" id="UP000184532">
    <property type="component" value="Unassembled WGS sequence"/>
</dbReference>
<dbReference type="PROSITE" id="PS51352">
    <property type="entry name" value="THIOREDOXIN_2"/>
    <property type="match status" value="1"/>
</dbReference>
<dbReference type="STRING" id="570519.SAMN04488116_0091"/>
<feature type="domain" description="Thioredoxin" evidence="1">
    <location>
        <begin position="9"/>
        <end position="165"/>
    </location>
</feature>
<dbReference type="RefSeq" id="WP_073175960.1">
    <property type="nucleotide sequence ID" value="NZ_FQWL01000001.1"/>
</dbReference>
<protein>
    <submittedName>
        <fullName evidence="2">Peroxiredoxin</fullName>
    </submittedName>
</protein>
<dbReference type="GO" id="GO:0016491">
    <property type="term" value="F:oxidoreductase activity"/>
    <property type="evidence" value="ECO:0007669"/>
    <property type="project" value="InterPro"/>
</dbReference>
<dbReference type="InterPro" id="IPR036249">
    <property type="entry name" value="Thioredoxin-like_sf"/>
</dbReference>
<dbReference type="EMBL" id="FQWL01000001">
    <property type="protein sequence ID" value="SHG17497.1"/>
    <property type="molecule type" value="Genomic_DNA"/>
</dbReference>
<keyword evidence="3" id="KW-1185">Reference proteome</keyword>
<gene>
    <name evidence="2" type="ORF">SAMN04488116_0091</name>
</gene>
<name>A0A1M5HNJ7_9FLAO</name>
<proteinExistence type="predicted"/>
<evidence type="ECO:0000259" key="1">
    <source>
        <dbReference type="PROSITE" id="PS51352"/>
    </source>
</evidence>
<evidence type="ECO:0000313" key="2">
    <source>
        <dbReference type="EMBL" id="SHG17497.1"/>
    </source>
</evidence>
<dbReference type="InterPro" id="IPR013740">
    <property type="entry name" value="Redoxin"/>
</dbReference>
<dbReference type="AlphaFoldDB" id="A0A1M5HNJ7"/>
<dbReference type="PANTHER" id="PTHR43640">
    <property type="entry name" value="OS07G0260300 PROTEIN"/>
    <property type="match status" value="1"/>
</dbReference>